<organism evidence="1 2">
    <name type="scientific">Shewanella benthica</name>
    <dbReference type="NCBI Taxonomy" id="43661"/>
    <lineage>
        <taxon>Bacteria</taxon>
        <taxon>Pseudomonadati</taxon>
        <taxon>Pseudomonadota</taxon>
        <taxon>Gammaproteobacteria</taxon>
        <taxon>Alteromonadales</taxon>
        <taxon>Shewanellaceae</taxon>
        <taxon>Shewanella</taxon>
    </lineage>
</organism>
<evidence type="ECO:0000313" key="1">
    <source>
        <dbReference type="EMBL" id="SQH74763.1"/>
    </source>
</evidence>
<dbReference type="EMBL" id="LS483452">
    <property type="protein sequence ID" value="SQH74763.1"/>
    <property type="molecule type" value="Genomic_DNA"/>
</dbReference>
<name>A0A330M081_9GAMM</name>
<protein>
    <submittedName>
        <fullName evidence="1">Uncharacterized protein</fullName>
    </submittedName>
</protein>
<accession>A0A330M081</accession>
<proteinExistence type="predicted"/>
<sequence length="62" mass="7453">MRPKQIIFYLKTEPNVGVYEEALHYYFRAYIVSALQILLLSRYVPIGVYYENIYHHRSPDPC</sequence>
<dbReference type="Proteomes" id="UP000250123">
    <property type="component" value="Chromosome SHEWBE"/>
</dbReference>
<dbReference type="AlphaFoldDB" id="A0A330M081"/>
<dbReference type="KEGG" id="sbk:SHEWBE_0786"/>
<gene>
    <name evidence="1" type="ORF">SHEWBE_0786</name>
</gene>
<evidence type="ECO:0000313" key="2">
    <source>
        <dbReference type="Proteomes" id="UP000250123"/>
    </source>
</evidence>
<reference evidence="2" key="1">
    <citation type="submission" date="2018-06" db="EMBL/GenBank/DDBJ databases">
        <authorList>
            <person name="Cea G.-C."/>
            <person name="William W."/>
        </authorList>
    </citation>
    <scope>NUCLEOTIDE SEQUENCE [LARGE SCALE GENOMIC DNA]</scope>
    <source>
        <strain evidence="2">DB21MT-2</strain>
    </source>
</reference>